<dbReference type="EMBL" id="FQWZ01000003">
    <property type="protein sequence ID" value="SHG82025.1"/>
    <property type="molecule type" value="Genomic_DNA"/>
</dbReference>
<name>A0A1M5MXT3_9GAMM</name>
<evidence type="ECO:0000313" key="1">
    <source>
        <dbReference type="EMBL" id="SHG82025.1"/>
    </source>
</evidence>
<proteinExistence type="predicted"/>
<dbReference type="RefSeq" id="WP_072896172.1">
    <property type="nucleotide sequence ID" value="NZ_FQWZ01000003.1"/>
</dbReference>
<dbReference type="AlphaFoldDB" id="A0A1M5MXT3"/>
<keyword evidence="2" id="KW-1185">Reference proteome</keyword>
<organism evidence="1 2">
    <name type="scientific">Hydrocarboniphaga daqingensis</name>
    <dbReference type="NCBI Taxonomy" id="490188"/>
    <lineage>
        <taxon>Bacteria</taxon>
        <taxon>Pseudomonadati</taxon>
        <taxon>Pseudomonadota</taxon>
        <taxon>Gammaproteobacteria</taxon>
        <taxon>Nevskiales</taxon>
        <taxon>Nevskiaceae</taxon>
        <taxon>Hydrocarboniphaga</taxon>
    </lineage>
</organism>
<accession>A0A1M5MXT3</accession>
<dbReference type="Proteomes" id="UP000199758">
    <property type="component" value="Unassembled WGS sequence"/>
</dbReference>
<gene>
    <name evidence="1" type="ORF">SAMN04488068_1523</name>
</gene>
<dbReference type="OrthoDB" id="7061823at2"/>
<protein>
    <submittedName>
        <fullName evidence="1">Uncharacterized protein</fullName>
    </submittedName>
</protein>
<reference evidence="1 2" key="1">
    <citation type="submission" date="2016-11" db="EMBL/GenBank/DDBJ databases">
        <authorList>
            <person name="Jaros S."/>
            <person name="Januszkiewicz K."/>
            <person name="Wedrychowicz H."/>
        </authorList>
    </citation>
    <scope>NUCLEOTIDE SEQUENCE [LARGE SCALE GENOMIC DNA]</scope>
    <source>
        <strain evidence="1 2">CGMCC 1.7049</strain>
    </source>
</reference>
<evidence type="ECO:0000313" key="2">
    <source>
        <dbReference type="Proteomes" id="UP000199758"/>
    </source>
</evidence>
<sequence length="128" mass="14635">MIEHSHIQKFAAVIAEAVLTYLDSGEPQWVTWDGYSHRFDFTVFALDAGDTPAMLMIDENWPKAVGDVAEIIDPEHPEFDIDALRNAIEAQIMDEGYGERLLKVFQERLERIRSGEIEDDQPDEPDET</sequence>
<dbReference type="STRING" id="490188.SAMN04488068_1523"/>